<proteinExistence type="inferred from homology"/>
<dbReference type="PANTHER" id="PTHR43540:SF6">
    <property type="entry name" value="ISOCHORISMATASE-LIKE DOMAIN-CONTAINING PROTEIN"/>
    <property type="match status" value="1"/>
</dbReference>
<name>A0A9D1MEM5_9FIRM</name>
<evidence type="ECO:0000256" key="2">
    <source>
        <dbReference type="ARBA" id="ARBA00022801"/>
    </source>
</evidence>
<evidence type="ECO:0000259" key="3">
    <source>
        <dbReference type="Pfam" id="PF00857"/>
    </source>
</evidence>
<dbReference type="InterPro" id="IPR050272">
    <property type="entry name" value="Isochorismatase-like_hydrls"/>
</dbReference>
<dbReference type="Gene3D" id="3.40.50.850">
    <property type="entry name" value="Isochorismatase-like"/>
    <property type="match status" value="1"/>
</dbReference>
<dbReference type="GO" id="GO:0016787">
    <property type="term" value="F:hydrolase activity"/>
    <property type="evidence" value="ECO:0007669"/>
    <property type="project" value="UniProtKB-KW"/>
</dbReference>
<keyword evidence="2 4" id="KW-0378">Hydrolase</keyword>
<comment type="caution">
    <text evidence="4">The sequence shown here is derived from an EMBL/GenBank/DDBJ whole genome shotgun (WGS) entry which is preliminary data.</text>
</comment>
<organism evidence="4 5">
    <name type="scientific">Candidatus Scatosoma pullistercoris</name>
    <dbReference type="NCBI Taxonomy" id="2840934"/>
    <lineage>
        <taxon>Bacteria</taxon>
        <taxon>Bacillati</taxon>
        <taxon>Bacillota</taxon>
        <taxon>Clostridia</taxon>
        <taxon>Candidatus Scatosoma</taxon>
    </lineage>
</organism>
<feature type="domain" description="Isochorismatase-like" evidence="3">
    <location>
        <begin position="4"/>
        <end position="165"/>
    </location>
</feature>
<dbReference type="Pfam" id="PF00857">
    <property type="entry name" value="Isochorismatase"/>
    <property type="match status" value="1"/>
</dbReference>
<evidence type="ECO:0000313" key="5">
    <source>
        <dbReference type="Proteomes" id="UP000824081"/>
    </source>
</evidence>
<dbReference type="SUPFAM" id="SSF52499">
    <property type="entry name" value="Isochorismatase-like hydrolases"/>
    <property type="match status" value="1"/>
</dbReference>
<dbReference type="CDD" id="cd00431">
    <property type="entry name" value="cysteine_hydrolases"/>
    <property type="match status" value="1"/>
</dbReference>
<dbReference type="PANTHER" id="PTHR43540">
    <property type="entry name" value="PEROXYUREIDOACRYLATE/UREIDOACRYLATE AMIDOHYDROLASE-RELATED"/>
    <property type="match status" value="1"/>
</dbReference>
<dbReference type="Proteomes" id="UP000824081">
    <property type="component" value="Unassembled WGS sequence"/>
</dbReference>
<dbReference type="InterPro" id="IPR036380">
    <property type="entry name" value="Isochorismatase-like_sf"/>
</dbReference>
<evidence type="ECO:0000313" key="4">
    <source>
        <dbReference type="EMBL" id="HIU58877.1"/>
    </source>
</evidence>
<reference evidence="4" key="2">
    <citation type="journal article" date="2021" name="PeerJ">
        <title>Extensive microbial diversity within the chicken gut microbiome revealed by metagenomics and culture.</title>
        <authorList>
            <person name="Gilroy R."/>
            <person name="Ravi A."/>
            <person name="Getino M."/>
            <person name="Pursley I."/>
            <person name="Horton D.L."/>
            <person name="Alikhan N.F."/>
            <person name="Baker D."/>
            <person name="Gharbi K."/>
            <person name="Hall N."/>
            <person name="Watson M."/>
            <person name="Adriaenssens E.M."/>
            <person name="Foster-Nyarko E."/>
            <person name="Jarju S."/>
            <person name="Secka A."/>
            <person name="Antonio M."/>
            <person name="Oren A."/>
            <person name="Chaudhuri R.R."/>
            <person name="La Ragione R."/>
            <person name="Hildebrand F."/>
            <person name="Pallen M.J."/>
        </authorList>
    </citation>
    <scope>NUCLEOTIDE SEQUENCE</scope>
    <source>
        <strain evidence="4">11687</strain>
    </source>
</reference>
<sequence length="170" mass="18740">MKQVLIVVDMQEDFIFGSLGSKEARSILPAVRKRIEDFRAEGGSVVFTRDTHGEDYLSTREGKYLPVVHCVKDSQGWQIAEGLFKDGDKIFDKPAFGSPLLAEFVREEGFGRIEMIGVCTDICVVSNALLIKAFCPEAEVCVRADCCAGSTPEAHDAALETMRCCQVEIL</sequence>
<evidence type="ECO:0000256" key="1">
    <source>
        <dbReference type="ARBA" id="ARBA00006336"/>
    </source>
</evidence>
<gene>
    <name evidence="4" type="ORF">IAC57_02125</name>
</gene>
<reference evidence="4" key="1">
    <citation type="submission" date="2020-10" db="EMBL/GenBank/DDBJ databases">
        <authorList>
            <person name="Gilroy R."/>
        </authorList>
    </citation>
    <scope>NUCLEOTIDE SEQUENCE</scope>
    <source>
        <strain evidence="4">11687</strain>
    </source>
</reference>
<accession>A0A9D1MEM5</accession>
<comment type="similarity">
    <text evidence="1">Belongs to the isochorismatase family.</text>
</comment>
<dbReference type="AlphaFoldDB" id="A0A9D1MEM5"/>
<protein>
    <submittedName>
        <fullName evidence="4">Cysteine hydrolase</fullName>
    </submittedName>
</protein>
<dbReference type="InterPro" id="IPR000868">
    <property type="entry name" value="Isochorismatase-like_dom"/>
</dbReference>
<dbReference type="EMBL" id="DVMZ01000058">
    <property type="protein sequence ID" value="HIU58877.1"/>
    <property type="molecule type" value="Genomic_DNA"/>
</dbReference>